<accession>A0A1S2XWC8</accession>
<dbReference type="Proteomes" id="UP000087171">
    <property type="component" value="Chromosome Ca3"/>
</dbReference>
<dbReference type="PANTHER" id="PTHR31972:SF6">
    <property type="entry name" value="DUF868 DOMAIN-CONTAINING PROTEIN"/>
    <property type="match status" value="1"/>
</dbReference>
<sequence length="325" mass="37535">MIPRCFTKPKPKSNISSSNNNWSQVPQHVVTCIYQTQLCKSNTYITLTWSRTLSSHSLTIHAPNIFPNSITISLNPSTLFFFKTKRNLHRSKSIYNQCSHKIKFHWNFSNAKFVENSAEPSSYYYLAISYNRTLLFYIGDILLNLKRNNQEIKCGNSIKVSRREHVFGNSSYVSRVVLFGSKHEIEIECVEGVLRMKVDGESDYVVKRMAWGFRGYEKIVLIEGIQVEFYWDVLFNWAYKNNNTKNNNNGHNNSVFVFQVGDQIQGIVWPEMLGVEKRLMRKSVSDSNLTLEWVEKNNSSMGSCCESGSNAISGFSLLPYAWTRY</sequence>
<reference evidence="1" key="1">
    <citation type="journal article" date="2013" name="Nat. Biotechnol.">
        <title>Draft genome sequence of chickpea (Cicer arietinum) provides a resource for trait improvement.</title>
        <authorList>
            <person name="Varshney R.K."/>
            <person name="Song C."/>
            <person name="Saxena R.K."/>
            <person name="Azam S."/>
            <person name="Yu S."/>
            <person name="Sharpe A.G."/>
            <person name="Cannon S."/>
            <person name="Baek J."/>
            <person name="Rosen B.D."/>
            <person name="Tar'an B."/>
            <person name="Millan T."/>
            <person name="Zhang X."/>
            <person name="Ramsay L.D."/>
            <person name="Iwata A."/>
            <person name="Wang Y."/>
            <person name="Nelson W."/>
            <person name="Farmer A.D."/>
            <person name="Gaur P.M."/>
            <person name="Soderlund C."/>
            <person name="Penmetsa R.V."/>
            <person name="Xu C."/>
            <person name="Bharti A.K."/>
            <person name="He W."/>
            <person name="Winter P."/>
            <person name="Zhao S."/>
            <person name="Hane J.K."/>
            <person name="Carrasquilla-Garcia N."/>
            <person name="Condie J.A."/>
            <person name="Upadhyaya H.D."/>
            <person name="Luo M.C."/>
            <person name="Thudi M."/>
            <person name="Gowda C.L."/>
            <person name="Singh N.P."/>
            <person name="Lichtenzveig J."/>
            <person name="Gali K.K."/>
            <person name="Rubio J."/>
            <person name="Nadarajan N."/>
            <person name="Dolezel J."/>
            <person name="Bansal K.C."/>
            <person name="Xu X."/>
            <person name="Edwards D."/>
            <person name="Zhang G."/>
            <person name="Kahl G."/>
            <person name="Gil J."/>
            <person name="Singh K.B."/>
            <person name="Datta S.K."/>
            <person name="Jackson S.A."/>
            <person name="Wang J."/>
            <person name="Cook D.R."/>
        </authorList>
    </citation>
    <scope>NUCLEOTIDE SEQUENCE [LARGE SCALE GENOMIC DNA]</scope>
    <source>
        <strain evidence="1">cv. CDC Frontier</strain>
    </source>
</reference>
<name>A0A1S2XWC8_CICAR</name>
<dbReference type="KEGG" id="cam:101506723"/>
<gene>
    <name evidence="2" type="primary">LOC101506723</name>
</gene>
<dbReference type="OrthoDB" id="1913958at2759"/>
<evidence type="ECO:0000313" key="2">
    <source>
        <dbReference type="RefSeq" id="XP_004494964.1"/>
    </source>
</evidence>
<dbReference type="eggNOG" id="ENOG502QRIY">
    <property type="taxonomic scope" value="Eukaryota"/>
</dbReference>
<dbReference type="Pfam" id="PF05910">
    <property type="entry name" value="DUF868"/>
    <property type="match status" value="1"/>
</dbReference>
<dbReference type="STRING" id="3827.A0A1S2XWC8"/>
<dbReference type="GeneID" id="101506723"/>
<dbReference type="PANTHER" id="PTHR31972">
    <property type="entry name" value="EXPRESSED PROTEIN"/>
    <property type="match status" value="1"/>
</dbReference>
<proteinExistence type="predicted"/>
<dbReference type="InterPro" id="IPR008586">
    <property type="entry name" value="DUF868_pln"/>
</dbReference>
<dbReference type="RefSeq" id="XP_004494964.1">
    <property type="nucleotide sequence ID" value="XM_004494907.3"/>
</dbReference>
<organism evidence="1 2">
    <name type="scientific">Cicer arietinum</name>
    <name type="common">Chickpea</name>
    <name type="synonym">Garbanzo</name>
    <dbReference type="NCBI Taxonomy" id="3827"/>
    <lineage>
        <taxon>Eukaryota</taxon>
        <taxon>Viridiplantae</taxon>
        <taxon>Streptophyta</taxon>
        <taxon>Embryophyta</taxon>
        <taxon>Tracheophyta</taxon>
        <taxon>Spermatophyta</taxon>
        <taxon>Magnoliopsida</taxon>
        <taxon>eudicotyledons</taxon>
        <taxon>Gunneridae</taxon>
        <taxon>Pentapetalae</taxon>
        <taxon>rosids</taxon>
        <taxon>fabids</taxon>
        <taxon>Fabales</taxon>
        <taxon>Fabaceae</taxon>
        <taxon>Papilionoideae</taxon>
        <taxon>50 kb inversion clade</taxon>
        <taxon>NPAAA clade</taxon>
        <taxon>Hologalegina</taxon>
        <taxon>IRL clade</taxon>
        <taxon>Cicereae</taxon>
        <taxon>Cicer</taxon>
    </lineage>
</organism>
<reference evidence="2" key="2">
    <citation type="submission" date="2025-08" db="UniProtKB">
        <authorList>
            <consortium name="RefSeq"/>
        </authorList>
    </citation>
    <scope>IDENTIFICATION</scope>
    <source>
        <tissue evidence="2">Etiolated seedlings</tissue>
    </source>
</reference>
<keyword evidence="1" id="KW-1185">Reference proteome</keyword>
<evidence type="ECO:0000313" key="1">
    <source>
        <dbReference type="Proteomes" id="UP000087171"/>
    </source>
</evidence>
<dbReference type="PaxDb" id="3827-XP_004494964.1"/>
<dbReference type="AlphaFoldDB" id="A0A1S2XWC8"/>
<protein>
    <submittedName>
        <fullName evidence="2">Uncharacterized protein LOC101506723</fullName>
    </submittedName>
</protein>